<keyword evidence="2" id="KW-1185">Reference proteome</keyword>
<evidence type="ECO:0000313" key="2">
    <source>
        <dbReference type="Proteomes" id="UP000007978"/>
    </source>
</evidence>
<dbReference type="RefSeq" id="XP_009257779.1">
    <property type="nucleotide sequence ID" value="XM_009259504.1"/>
</dbReference>
<organism evidence="1 2">
    <name type="scientific">Fusarium pseudograminearum (strain CS3096)</name>
    <name type="common">Wheat and barley crown-rot fungus</name>
    <dbReference type="NCBI Taxonomy" id="1028729"/>
    <lineage>
        <taxon>Eukaryota</taxon>
        <taxon>Fungi</taxon>
        <taxon>Dikarya</taxon>
        <taxon>Ascomycota</taxon>
        <taxon>Pezizomycotina</taxon>
        <taxon>Sordariomycetes</taxon>
        <taxon>Hypocreomycetidae</taxon>
        <taxon>Hypocreales</taxon>
        <taxon>Nectriaceae</taxon>
        <taxon>Fusarium</taxon>
    </lineage>
</organism>
<feature type="non-terminal residue" evidence="1">
    <location>
        <position position="1"/>
    </location>
</feature>
<protein>
    <submittedName>
        <fullName evidence="1">Uncharacterized protein</fullName>
    </submittedName>
</protein>
<dbReference type="KEGG" id="fpu:FPSE_06386"/>
<evidence type="ECO:0000313" key="1">
    <source>
        <dbReference type="EMBL" id="EKJ73434.1"/>
    </source>
</evidence>
<dbReference type="HOGENOM" id="CLU_3302199_0_0_1"/>
<dbReference type="Proteomes" id="UP000007978">
    <property type="component" value="Unassembled WGS sequence"/>
</dbReference>
<name>K3VH17_FUSPC</name>
<dbReference type="GeneID" id="20365004"/>
<gene>
    <name evidence="1" type="ORF">FPSE_06386</name>
</gene>
<dbReference type="AlphaFoldDB" id="K3VH17"/>
<accession>K3VH17</accession>
<comment type="caution">
    <text evidence="1">The sequence shown here is derived from an EMBL/GenBank/DDBJ whole genome shotgun (WGS) entry which is preliminary data.</text>
</comment>
<proteinExistence type="predicted"/>
<sequence>KSINNTILNKNIKSFYIILLYIKVYKEVLIAANSYYLKSL</sequence>
<reference evidence="1 2" key="1">
    <citation type="journal article" date="2012" name="PLoS Pathog.">
        <title>Comparative pathogenomics reveals horizontally acquired novel virulence genes in fungi infecting cereal hosts.</title>
        <authorList>
            <person name="Gardiner D.M."/>
            <person name="McDonald M.C."/>
            <person name="Covarelli L."/>
            <person name="Solomon P.S."/>
            <person name="Rusu A.G."/>
            <person name="Marshall M."/>
            <person name="Kazan K."/>
            <person name="Chakraborty S."/>
            <person name="McDonald B.A."/>
            <person name="Manners J.M."/>
        </authorList>
    </citation>
    <scope>NUCLEOTIDE SEQUENCE [LARGE SCALE GENOMIC DNA]</scope>
    <source>
        <strain evidence="1 2">CS3096</strain>
    </source>
</reference>
<dbReference type="EMBL" id="AFNW01000151">
    <property type="protein sequence ID" value="EKJ73434.1"/>
    <property type="molecule type" value="Genomic_DNA"/>
</dbReference>